<protein>
    <submittedName>
        <fullName evidence="1">HAD family hydrolase</fullName>
    </submittedName>
</protein>
<dbReference type="EMBL" id="QKYN01000179">
    <property type="protein sequence ID" value="RAG81109.1"/>
    <property type="molecule type" value="Genomic_DNA"/>
</dbReference>
<dbReference type="Gene3D" id="1.10.150.240">
    <property type="entry name" value="Putative phosphatase, domain 2"/>
    <property type="match status" value="1"/>
</dbReference>
<dbReference type="InterPro" id="IPR023214">
    <property type="entry name" value="HAD_sf"/>
</dbReference>
<dbReference type="PANTHER" id="PTHR43481:SF4">
    <property type="entry name" value="GLYCEROL-1-PHOSPHATE PHOSPHOHYDROLASE 1-RELATED"/>
    <property type="match status" value="1"/>
</dbReference>
<dbReference type="NCBIfam" id="TIGR01509">
    <property type="entry name" value="HAD-SF-IA-v3"/>
    <property type="match status" value="1"/>
</dbReference>
<accession>A0A2X0K0Q6</accession>
<dbReference type="OrthoDB" id="9800058at2"/>
<dbReference type="Gene3D" id="3.40.50.1000">
    <property type="entry name" value="HAD superfamily/HAD-like"/>
    <property type="match status" value="1"/>
</dbReference>
<dbReference type="InterPro" id="IPR006439">
    <property type="entry name" value="HAD-SF_hydro_IA"/>
</dbReference>
<name>A0A2X0K0Q6_9ACTN</name>
<evidence type="ECO:0000313" key="1">
    <source>
        <dbReference type="EMBL" id="RAG81109.1"/>
    </source>
</evidence>
<dbReference type="NCBIfam" id="TIGR01549">
    <property type="entry name" value="HAD-SF-IA-v1"/>
    <property type="match status" value="1"/>
</dbReference>
<dbReference type="Pfam" id="PF00702">
    <property type="entry name" value="Hydrolase"/>
    <property type="match status" value="1"/>
</dbReference>
<dbReference type="SUPFAM" id="SSF56784">
    <property type="entry name" value="HAD-like"/>
    <property type="match status" value="1"/>
</dbReference>
<keyword evidence="1" id="KW-0378">Hydrolase</keyword>
<organism evidence="1 2">
    <name type="scientific">Streptacidiphilus pinicola</name>
    <dbReference type="NCBI Taxonomy" id="2219663"/>
    <lineage>
        <taxon>Bacteria</taxon>
        <taxon>Bacillati</taxon>
        <taxon>Actinomycetota</taxon>
        <taxon>Actinomycetes</taxon>
        <taxon>Kitasatosporales</taxon>
        <taxon>Streptomycetaceae</taxon>
        <taxon>Streptacidiphilus</taxon>
    </lineage>
</organism>
<dbReference type="PANTHER" id="PTHR43481">
    <property type="entry name" value="FRUCTOSE-1-PHOSPHATE PHOSPHATASE"/>
    <property type="match status" value="1"/>
</dbReference>
<evidence type="ECO:0000313" key="2">
    <source>
        <dbReference type="Proteomes" id="UP000248889"/>
    </source>
</evidence>
<reference evidence="1 2" key="1">
    <citation type="submission" date="2018-06" db="EMBL/GenBank/DDBJ databases">
        <title>Streptacidiphilus pinicola sp. nov., isolated from pine grove soil.</title>
        <authorList>
            <person name="Roh S.G."/>
            <person name="Park S."/>
            <person name="Kim M.-K."/>
            <person name="Yun B.-R."/>
            <person name="Park J."/>
            <person name="Kim M.J."/>
            <person name="Kim Y.S."/>
            <person name="Kim S.B."/>
        </authorList>
    </citation>
    <scope>NUCLEOTIDE SEQUENCE [LARGE SCALE GENOMIC DNA]</scope>
    <source>
        <strain evidence="1 2">MMS16-CNU450</strain>
    </source>
</reference>
<dbReference type="InterPro" id="IPR036412">
    <property type="entry name" value="HAD-like_sf"/>
</dbReference>
<dbReference type="Proteomes" id="UP000248889">
    <property type="component" value="Unassembled WGS sequence"/>
</dbReference>
<gene>
    <name evidence="1" type="ORF">DN069_34695</name>
</gene>
<dbReference type="InterPro" id="IPR023198">
    <property type="entry name" value="PGP-like_dom2"/>
</dbReference>
<dbReference type="InterPro" id="IPR051806">
    <property type="entry name" value="HAD-like_SPP"/>
</dbReference>
<dbReference type="AlphaFoldDB" id="A0A2X0K0Q6"/>
<keyword evidence="2" id="KW-1185">Reference proteome</keyword>
<dbReference type="GO" id="GO:0050308">
    <property type="term" value="F:sugar-phosphatase activity"/>
    <property type="evidence" value="ECO:0007669"/>
    <property type="project" value="TreeGrafter"/>
</dbReference>
<comment type="caution">
    <text evidence="1">The sequence shown here is derived from an EMBL/GenBank/DDBJ whole genome shotgun (WGS) entry which is preliminary data.</text>
</comment>
<proteinExistence type="predicted"/>
<sequence length="213" mass="22715">MLTVDAVLFDNDGTLIDSVGSVRRSWAQWAEEAGLDPEQLDKVGYLGRRVHEVIGELLPESQVAEAAARVQQLELADAPNSRLLPGAEELLSALPRDRWAVVTATTRALALRRFSTLGLTVPMLVGAEDVDRGHPDPEAFLTAAERLGVAPARCLVIEDTPAGLAAGRAAGMRTLALATSHDPDELEADVMIADLSQVRPLVERDGSLALLIG</sequence>